<gene>
    <name evidence="6" type="ORF">ACFFLI_05150</name>
</gene>
<dbReference type="InterPro" id="IPR000843">
    <property type="entry name" value="HTH_LacI"/>
</dbReference>
<evidence type="ECO:0000313" key="6">
    <source>
        <dbReference type="EMBL" id="MFB9769266.1"/>
    </source>
</evidence>
<evidence type="ECO:0000313" key="7">
    <source>
        <dbReference type="Proteomes" id="UP001589691"/>
    </source>
</evidence>
<keyword evidence="3" id="KW-0804">Transcription</keyword>
<keyword evidence="1" id="KW-0805">Transcription regulation</keyword>
<evidence type="ECO:0000256" key="2">
    <source>
        <dbReference type="ARBA" id="ARBA00023125"/>
    </source>
</evidence>
<dbReference type="PROSITE" id="PS00356">
    <property type="entry name" value="HTH_LACI_1"/>
    <property type="match status" value="1"/>
</dbReference>
<dbReference type="InterPro" id="IPR028082">
    <property type="entry name" value="Peripla_BP_I"/>
</dbReference>
<dbReference type="InterPro" id="IPR001387">
    <property type="entry name" value="Cro/C1-type_HTH"/>
</dbReference>
<dbReference type="PANTHER" id="PTHR30146:SF145">
    <property type="entry name" value="RIBOSE OPERON REPRESSOR"/>
    <property type="match status" value="1"/>
</dbReference>
<dbReference type="CDD" id="cd06283">
    <property type="entry name" value="PBP1_RegR_EndR_KdgR-like"/>
    <property type="match status" value="1"/>
</dbReference>
<name>A0ABV5WSZ5_9LACO</name>
<accession>A0ABV5WSZ5</accession>
<organism evidence="6 7">
    <name type="scientific">Lactiplantibacillus modestisalitolerans</name>
    <dbReference type="NCBI Taxonomy" id="1457219"/>
    <lineage>
        <taxon>Bacteria</taxon>
        <taxon>Bacillati</taxon>
        <taxon>Bacillota</taxon>
        <taxon>Bacilli</taxon>
        <taxon>Lactobacillales</taxon>
        <taxon>Lactobacillaceae</taxon>
        <taxon>Lactiplantibacillus</taxon>
    </lineage>
</organism>
<evidence type="ECO:0000256" key="1">
    <source>
        <dbReference type="ARBA" id="ARBA00023015"/>
    </source>
</evidence>
<keyword evidence="7" id="KW-1185">Reference proteome</keyword>
<protein>
    <submittedName>
        <fullName evidence="6">LacI family DNA-binding transcriptional regulator</fullName>
    </submittedName>
</protein>
<evidence type="ECO:0000256" key="3">
    <source>
        <dbReference type="ARBA" id="ARBA00023163"/>
    </source>
</evidence>
<dbReference type="PROSITE" id="PS50943">
    <property type="entry name" value="HTH_CROC1"/>
    <property type="match status" value="1"/>
</dbReference>
<comment type="caution">
    <text evidence="6">The sequence shown here is derived from an EMBL/GenBank/DDBJ whole genome shotgun (WGS) entry which is preliminary data.</text>
</comment>
<sequence length="331" mass="36718">MRKVTIQEVAEAAGVSKSTMSRYLNQNYSHMSVSTRQRIEKTVKALAYRPSRRAQSLKTKRSRLIGIMIADISNVYVSLLLKGITNYLKQYDYQTLIMESGNSVEQERQQLDQMLDQSVEGIILQPNSRLSATYQFIADAEVPLVLVDRETAPFRWDTIETDNYQATSRLSAQVHQSAEAYTVGLVVSEDVHAISTREQRLAGFINGVAPLPVQTVELDASNAAFTQKLQTLLAANEHPLVFANNGKVLAVVLKTLQALSLSVPRDVGVAGYDDWNWAGLVGPGISTVEQHPDKIGYLAGEMLMKLVQPHEKKPKPAIHTLPASVKFRQSI</sequence>
<evidence type="ECO:0000259" key="4">
    <source>
        <dbReference type="PROSITE" id="PS50932"/>
    </source>
</evidence>
<feature type="domain" description="HTH lacI-type" evidence="4">
    <location>
        <begin position="4"/>
        <end position="59"/>
    </location>
</feature>
<dbReference type="InterPro" id="IPR046335">
    <property type="entry name" value="LacI/GalR-like_sensor"/>
</dbReference>
<reference evidence="6 7" key="1">
    <citation type="submission" date="2024-09" db="EMBL/GenBank/DDBJ databases">
        <authorList>
            <person name="Sun Q."/>
            <person name="Mori K."/>
        </authorList>
    </citation>
    <scope>NUCLEOTIDE SEQUENCE [LARGE SCALE GENOMIC DNA]</scope>
    <source>
        <strain evidence="6 7">TBRC 4576</strain>
    </source>
</reference>
<dbReference type="RefSeq" id="WP_137642597.1">
    <property type="nucleotide sequence ID" value="NZ_BJEA01000009.1"/>
</dbReference>
<dbReference type="PANTHER" id="PTHR30146">
    <property type="entry name" value="LACI-RELATED TRANSCRIPTIONAL REPRESSOR"/>
    <property type="match status" value="1"/>
</dbReference>
<feature type="domain" description="HTH cro/C1-type" evidence="5">
    <location>
        <begin position="2"/>
        <end position="29"/>
    </location>
</feature>
<dbReference type="SUPFAM" id="SSF47413">
    <property type="entry name" value="lambda repressor-like DNA-binding domains"/>
    <property type="match status" value="1"/>
</dbReference>
<dbReference type="InterPro" id="IPR010982">
    <property type="entry name" value="Lambda_DNA-bd_dom_sf"/>
</dbReference>
<dbReference type="CDD" id="cd01392">
    <property type="entry name" value="HTH_LacI"/>
    <property type="match status" value="1"/>
</dbReference>
<keyword evidence="2 6" id="KW-0238">DNA-binding</keyword>
<dbReference type="SUPFAM" id="SSF53822">
    <property type="entry name" value="Periplasmic binding protein-like I"/>
    <property type="match status" value="1"/>
</dbReference>
<evidence type="ECO:0000259" key="5">
    <source>
        <dbReference type="PROSITE" id="PS50943"/>
    </source>
</evidence>
<dbReference type="PROSITE" id="PS50932">
    <property type="entry name" value="HTH_LACI_2"/>
    <property type="match status" value="1"/>
</dbReference>
<dbReference type="Gene3D" id="1.10.260.40">
    <property type="entry name" value="lambda repressor-like DNA-binding domains"/>
    <property type="match status" value="1"/>
</dbReference>
<dbReference type="EMBL" id="JBHLZY010000010">
    <property type="protein sequence ID" value="MFB9769266.1"/>
    <property type="molecule type" value="Genomic_DNA"/>
</dbReference>
<dbReference type="GO" id="GO:0003677">
    <property type="term" value="F:DNA binding"/>
    <property type="evidence" value="ECO:0007669"/>
    <property type="project" value="UniProtKB-KW"/>
</dbReference>
<proteinExistence type="predicted"/>
<dbReference type="SMART" id="SM00354">
    <property type="entry name" value="HTH_LACI"/>
    <property type="match status" value="1"/>
</dbReference>
<dbReference type="Gene3D" id="3.40.50.2300">
    <property type="match status" value="2"/>
</dbReference>
<dbReference type="Proteomes" id="UP001589691">
    <property type="component" value="Unassembled WGS sequence"/>
</dbReference>
<dbReference type="Pfam" id="PF13377">
    <property type="entry name" value="Peripla_BP_3"/>
    <property type="match status" value="1"/>
</dbReference>
<dbReference type="Pfam" id="PF00356">
    <property type="entry name" value="LacI"/>
    <property type="match status" value="1"/>
</dbReference>